<dbReference type="EMBL" id="JAIWYP010000007">
    <property type="protein sequence ID" value="KAH3799278.1"/>
    <property type="molecule type" value="Genomic_DNA"/>
</dbReference>
<evidence type="ECO:0000313" key="1">
    <source>
        <dbReference type="EMBL" id="KAH3799278.1"/>
    </source>
</evidence>
<accession>A0A9D4J8D0</accession>
<reference evidence="1" key="2">
    <citation type="submission" date="2020-11" db="EMBL/GenBank/DDBJ databases">
        <authorList>
            <person name="McCartney M.A."/>
            <person name="Auch B."/>
            <person name="Kono T."/>
            <person name="Mallez S."/>
            <person name="Becker A."/>
            <person name="Gohl D.M."/>
            <person name="Silverstein K.A.T."/>
            <person name="Koren S."/>
            <person name="Bechman K.B."/>
            <person name="Herman A."/>
            <person name="Abrahante J.E."/>
            <person name="Garbe J."/>
        </authorList>
    </citation>
    <scope>NUCLEOTIDE SEQUENCE</scope>
    <source>
        <strain evidence="1">Duluth1</strain>
        <tissue evidence="1">Whole animal</tissue>
    </source>
</reference>
<comment type="caution">
    <text evidence="1">The sequence shown here is derived from an EMBL/GenBank/DDBJ whole genome shotgun (WGS) entry which is preliminary data.</text>
</comment>
<organism evidence="1 2">
    <name type="scientific">Dreissena polymorpha</name>
    <name type="common">Zebra mussel</name>
    <name type="synonym">Mytilus polymorpha</name>
    <dbReference type="NCBI Taxonomy" id="45954"/>
    <lineage>
        <taxon>Eukaryota</taxon>
        <taxon>Metazoa</taxon>
        <taxon>Spiralia</taxon>
        <taxon>Lophotrochozoa</taxon>
        <taxon>Mollusca</taxon>
        <taxon>Bivalvia</taxon>
        <taxon>Autobranchia</taxon>
        <taxon>Heteroconchia</taxon>
        <taxon>Euheterodonta</taxon>
        <taxon>Imparidentia</taxon>
        <taxon>Neoheterodontei</taxon>
        <taxon>Myida</taxon>
        <taxon>Dreissenoidea</taxon>
        <taxon>Dreissenidae</taxon>
        <taxon>Dreissena</taxon>
    </lineage>
</organism>
<protein>
    <submittedName>
        <fullName evidence="1">Uncharacterized protein</fullName>
    </submittedName>
</protein>
<reference evidence="1" key="1">
    <citation type="journal article" date="2019" name="bioRxiv">
        <title>The Genome of the Zebra Mussel, Dreissena polymorpha: A Resource for Invasive Species Research.</title>
        <authorList>
            <person name="McCartney M.A."/>
            <person name="Auch B."/>
            <person name="Kono T."/>
            <person name="Mallez S."/>
            <person name="Zhang Y."/>
            <person name="Obille A."/>
            <person name="Becker A."/>
            <person name="Abrahante J.E."/>
            <person name="Garbe J."/>
            <person name="Badalamenti J.P."/>
            <person name="Herman A."/>
            <person name="Mangelson H."/>
            <person name="Liachko I."/>
            <person name="Sullivan S."/>
            <person name="Sone E.D."/>
            <person name="Koren S."/>
            <person name="Silverstein K.A.T."/>
            <person name="Beckman K.B."/>
            <person name="Gohl D.M."/>
        </authorList>
    </citation>
    <scope>NUCLEOTIDE SEQUENCE</scope>
    <source>
        <strain evidence="1">Duluth1</strain>
        <tissue evidence="1">Whole animal</tissue>
    </source>
</reference>
<name>A0A9D4J8D0_DREPO</name>
<keyword evidence="2" id="KW-1185">Reference proteome</keyword>
<dbReference type="AlphaFoldDB" id="A0A9D4J8D0"/>
<proteinExistence type="predicted"/>
<sequence>MDEVLSKSAISSSQDHNTDIGQKHVYTVLQQVTKGEPRRLSQNESAGQIRGDSLDWKPNLSIVVNCSNLHAELSFLALTNNLIQLCWFQSNRCAEVETAGAWYFTRIDLHIKSTYVIMCIQNISALILW</sequence>
<evidence type="ECO:0000313" key="2">
    <source>
        <dbReference type="Proteomes" id="UP000828390"/>
    </source>
</evidence>
<dbReference type="Proteomes" id="UP000828390">
    <property type="component" value="Unassembled WGS sequence"/>
</dbReference>
<gene>
    <name evidence="1" type="ORF">DPMN_152884</name>
</gene>